<keyword evidence="1" id="KW-0812">Transmembrane</keyword>
<evidence type="ECO:0000256" key="1">
    <source>
        <dbReference type="SAM" id="Phobius"/>
    </source>
</evidence>
<name>A0ABR2LU77_9ASPA</name>
<dbReference type="EMBL" id="JBBWWR010000015">
    <property type="protein sequence ID" value="KAK8950321.1"/>
    <property type="molecule type" value="Genomic_DNA"/>
</dbReference>
<keyword evidence="3" id="KW-1185">Reference proteome</keyword>
<protein>
    <submittedName>
        <fullName evidence="2">Uncharacterized protein</fullName>
    </submittedName>
</protein>
<sequence>MNDLHPPPEASTAPYDLLYASVFFLLPLHCIVTHEGTPDQRLHSISNTCIPKNHLESNQLKMKIMHAQE</sequence>
<keyword evidence="1" id="KW-1133">Transmembrane helix</keyword>
<proteinExistence type="predicted"/>
<dbReference type="Proteomes" id="UP001412067">
    <property type="component" value="Unassembled WGS sequence"/>
</dbReference>
<keyword evidence="1" id="KW-0472">Membrane</keyword>
<feature type="transmembrane region" description="Helical" evidence="1">
    <location>
        <begin position="12"/>
        <end position="32"/>
    </location>
</feature>
<evidence type="ECO:0000313" key="3">
    <source>
        <dbReference type="Proteomes" id="UP001412067"/>
    </source>
</evidence>
<comment type="caution">
    <text evidence="2">The sequence shown here is derived from an EMBL/GenBank/DDBJ whole genome shotgun (WGS) entry which is preliminary data.</text>
</comment>
<organism evidence="2 3">
    <name type="scientific">Platanthera guangdongensis</name>
    <dbReference type="NCBI Taxonomy" id="2320717"/>
    <lineage>
        <taxon>Eukaryota</taxon>
        <taxon>Viridiplantae</taxon>
        <taxon>Streptophyta</taxon>
        <taxon>Embryophyta</taxon>
        <taxon>Tracheophyta</taxon>
        <taxon>Spermatophyta</taxon>
        <taxon>Magnoliopsida</taxon>
        <taxon>Liliopsida</taxon>
        <taxon>Asparagales</taxon>
        <taxon>Orchidaceae</taxon>
        <taxon>Orchidoideae</taxon>
        <taxon>Orchideae</taxon>
        <taxon>Orchidinae</taxon>
        <taxon>Platanthera</taxon>
    </lineage>
</organism>
<reference evidence="2 3" key="1">
    <citation type="journal article" date="2022" name="Nat. Plants">
        <title>Genomes of leafy and leafless Platanthera orchids illuminate the evolution of mycoheterotrophy.</title>
        <authorList>
            <person name="Li M.H."/>
            <person name="Liu K.W."/>
            <person name="Li Z."/>
            <person name="Lu H.C."/>
            <person name="Ye Q.L."/>
            <person name="Zhang D."/>
            <person name="Wang J.Y."/>
            <person name="Li Y.F."/>
            <person name="Zhong Z.M."/>
            <person name="Liu X."/>
            <person name="Yu X."/>
            <person name="Liu D.K."/>
            <person name="Tu X.D."/>
            <person name="Liu B."/>
            <person name="Hao Y."/>
            <person name="Liao X.Y."/>
            <person name="Jiang Y.T."/>
            <person name="Sun W.H."/>
            <person name="Chen J."/>
            <person name="Chen Y.Q."/>
            <person name="Ai Y."/>
            <person name="Zhai J.W."/>
            <person name="Wu S.S."/>
            <person name="Zhou Z."/>
            <person name="Hsiao Y.Y."/>
            <person name="Wu W.L."/>
            <person name="Chen Y.Y."/>
            <person name="Lin Y.F."/>
            <person name="Hsu J.L."/>
            <person name="Li C.Y."/>
            <person name="Wang Z.W."/>
            <person name="Zhao X."/>
            <person name="Zhong W.Y."/>
            <person name="Ma X.K."/>
            <person name="Ma L."/>
            <person name="Huang J."/>
            <person name="Chen G.Z."/>
            <person name="Huang M.Z."/>
            <person name="Huang L."/>
            <person name="Peng D.H."/>
            <person name="Luo Y.B."/>
            <person name="Zou S.Q."/>
            <person name="Chen S.P."/>
            <person name="Lan S."/>
            <person name="Tsai W.C."/>
            <person name="Van de Peer Y."/>
            <person name="Liu Z.J."/>
        </authorList>
    </citation>
    <scope>NUCLEOTIDE SEQUENCE [LARGE SCALE GENOMIC DNA]</scope>
    <source>
        <strain evidence="2">Lor288</strain>
    </source>
</reference>
<evidence type="ECO:0000313" key="2">
    <source>
        <dbReference type="EMBL" id="KAK8950321.1"/>
    </source>
</evidence>
<accession>A0ABR2LU77</accession>
<gene>
    <name evidence="2" type="ORF">KSP40_PGU013730</name>
</gene>